<dbReference type="SMART" id="SM00220">
    <property type="entry name" value="S_TKc"/>
    <property type="match status" value="1"/>
</dbReference>
<dbReference type="GO" id="GO:0005737">
    <property type="term" value="C:cytoplasm"/>
    <property type="evidence" value="ECO:0007669"/>
    <property type="project" value="TreeGrafter"/>
</dbReference>
<dbReference type="FunFam" id="3.30.200.20:FF:000246">
    <property type="entry name" value="Pim proto-oncogene, serine/threonine kinase,-related 152"/>
    <property type="match status" value="1"/>
</dbReference>
<evidence type="ECO:0000256" key="8">
    <source>
        <dbReference type="ARBA" id="ARBA00047899"/>
    </source>
</evidence>
<feature type="compositionally biased region" description="Basic and acidic residues" evidence="12">
    <location>
        <begin position="146"/>
        <end position="157"/>
    </location>
</feature>
<dbReference type="Proteomes" id="UP001155660">
    <property type="component" value="Chromosome B25"/>
</dbReference>
<evidence type="ECO:0000256" key="3">
    <source>
        <dbReference type="ARBA" id="ARBA00022527"/>
    </source>
</evidence>
<dbReference type="PANTHER" id="PTHR22984">
    <property type="entry name" value="SERINE/THREONINE-PROTEIN KINASE PIM"/>
    <property type="match status" value="1"/>
</dbReference>
<comment type="catalytic activity">
    <reaction evidence="9">
        <text>L-seryl-[protein] + ATP = O-phospho-L-seryl-[protein] + ADP + H(+)</text>
        <dbReference type="Rhea" id="RHEA:17989"/>
        <dbReference type="Rhea" id="RHEA-COMP:9863"/>
        <dbReference type="Rhea" id="RHEA-COMP:11604"/>
        <dbReference type="ChEBI" id="CHEBI:15378"/>
        <dbReference type="ChEBI" id="CHEBI:29999"/>
        <dbReference type="ChEBI" id="CHEBI:30616"/>
        <dbReference type="ChEBI" id="CHEBI:83421"/>
        <dbReference type="ChEBI" id="CHEBI:456216"/>
        <dbReference type="EC" id="2.7.11.1"/>
    </reaction>
</comment>
<organism evidence="14">
    <name type="scientific">Cyprinus carpio</name>
    <name type="common">Common carp</name>
    <dbReference type="NCBI Taxonomy" id="7962"/>
    <lineage>
        <taxon>Eukaryota</taxon>
        <taxon>Metazoa</taxon>
        <taxon>Chordata</taxon>
        <taxon>Craniata</taxon>
        <taxon>Vertebrata</taxon>
        <taxon>Euteleostomi</taxon>
        <taxon>Actinopterygii</taxon>
        <taxon>Neopterygii</taxon>
        <taxon>Teleostei</taxon>
        <taxon>Ostariophysi</taxon>
        <taxon>Cypriniformes</taxon>
        <taxon>Cyprinidae</taxon>
        <taxon>Cyprininae</taxon>
        <taxon>Cyprinus</taxon>
    </lineage>
</organism>
<feature type="compositionally biased region" description="Basic and acidic residues" evidence="12">
    <location>
        <begin position="107"/>
        <end position="116"/>
    </location>
</feature>
<dbReference type="EC" id="2.7.11.1" evidence="2"/>
<dbReference type="KEGG" id="ccar:109045636"/>
<dbReference type="PROSITE" id="PS50011">
    <property type="entry name" value="PROTEIN_KINASE_DOM"/>
    <property type="match status" value="1"/>
</dbReference>
<evidence type="ECO:0000256" key="4">
    <source>
        <dbReference type="ARBA" id="ARBA00022679"/>
    </source>
</evidence>
<dbReference type="InterPro" id="IPR008271">
    <property type="entry name" value="Ser/Thr_kinase_AS"/>
</dbReference>
<gene>
    <name evidence="14" type="primary">LOC109045636</name>
</gene>
<feature type="domain" description="Protein kinase" evidence="13">
    <location>
        <begin position="175"/>
        <end position="431"/>
    </location>
</feature>
<dbReference type="RefSeq" id="XP_042608742.1">
    <property type="nucleotide sequence ID" value="XM_042752808.1"/>
</dbReference>
<evidence type="ECO:0000256" key="12">
    <source>
        <dbReference type="SAM" id="MobiDB-lite"/>
    </source>
</evidence>
<protein>
    <recommendedName>
        <fullName evidence="2">non-specific serine/threonine protein kinase</fullName>
        <ecNumber evidence="2">2.7.11.1</ecNumber>
    </recommendedName>
</protein>
<dbReference type="OrthoDB" id="9984829at2759"/>
<reference evidence="14" key="1">
    <citation type="submission" date="2025-08" db="UniProtKB">
        <authorList>
            <consortium name="RefSeq"/>
        </authorList>
    </citation>
    <scope>IDENTIFICATION</scope>
    <source>
        <tissue evidence="14">Muscle</tissue>
    </source>
</reference>
<dbReference type="PROSITE" id="PS00108">
    <property type="entry name" value="PROTEIN_KINASE_ST"/>
    <property type="match status" value="1"/>
</dbReference>
<keyword evidence="3 11" id="KW-0723">Serine/threonine-protein kinase</keyword>
<comment type="catalytic activity">
    <reaction evidence="8">
        <text>L-threonyl-[protein] + ATP = O-phospho-L-threonyl-[protein] + ADP + H(+)</text>
        <dbReference type="Rhea" id="RHEA:46608"/>
        <dbReference type="Rhea" id="RHEA-COMP:11060"/>
        <dbReference type="Rhea" id="RHEA-COMP:11605"/>
        <dbReference type="ChEBI" id="CHEBI:15378"/>
        <dbReference type="ChEBI" id="CHEBI:30013"/>
        <dbReference type="ChEBI" id="CHEBI:30616"/>
        <dbReference type="ChEBI" id="CHEBI:61977"/>
        <dbReference type="ChEBI" id="CHEBI:456216"/>
        <dbReference type="EC" id="2.7.11.1"/>
    </reaction>
</comment>
<dbReference type="GeneID" id="109045636"/>
<evidence type="ECO:0000256" key="7">
    <source>
        <dbReference type="ARBA" id="ARBA00022840"/>
    </source>
</evidence>
<feature type="region of interest" description="Disordered" evidence="12">
    <location>
        <begin position="90"/>
        <end position="116"/>
    </location>
</feature>
<evidence type="ECO:0000256" key="10">
    <source>
        <dbReference type="PROSITE-ProRule" id="PRU10141"/>
    </source>
</evidence>
<name>A0A9Q9XVF8_CYPCA</name>
<feature type="region of interest" description="Disordered" evidence="12">
    <location>
        <begin position="135"/>
        <end position="161"/>
    </location>
</feature>
<evidence type="ECO:0000256" key="5">
    <source>
        <dbReference type="ARBA" id="ARBA00022741"/>
    </source>
</evidence>
<dbReference type="FunFam" id="1.10.510.10:FF:000392">
    <property type="entry name" value="Pim proto-oncogene, serine/threonine kinase,-related 152"/>
    <property type="match status" value="1"/>
</dbReference>
<evidence type="ECO:0000256" key="6">
    <source>
        <dbReference type="ARBA" id="ARBA00022777"/>
    </source>
</evidence>
<feature type="binding site" evidence="10">
    <location>
        <position position="208"/>
    </location>
    <ligand>
        <name>ATP</name>
        <dbReference type="ChEBI" id="CHEBI:30616"/>
    </ligand>
</feature>
<evidence type="ECO:0000256" key="11">
    <source>
        <dbReference type="RuleBase" id="RU000304"/>
    </source>
</evidence>
<dbReference type="InterPro" id="IPR017441">
    <property type="entry name" value="Protein_kinase_ATP_BS"/>
</dbReference>
<dbReference type="InterPro" id="IPR051138">
    <property type="entry name" value="PIM_Ser/Thr_kinase"/>
</dbReference>
<evidence type="ECO:0000256" key="2">
    <source>
        <dbReference type="ARBA" id="ARBA00012513"/>
    </source>
</evidence>
<keyword evidence="7 10" id="KW-0067">ATP-binding</keyword>
<evidence type="ECO:0000313" key="14">
    <source>
        <dbReference type="RefSeq" id="XP_042608742.1"/>
    </source>
</evidence>
<sequence>MTSTETSLGPQLRNDCYVPMAYNIYTMLNTQFNIPQHSSESAPVPIYTEDQEQIDAVHSHLTSILDSTPTVTRSNSSWIYFFQRQASCEEGGGVGKGGEEGGEEEEKERNEAERVKEKRKRKKWWRRLRSFFRAAKKHPESSSGQREQEQQQDEGQKRKVAWAGRTSDDYIFSRYTVGDQLGKGGFGVVYEGRRLDDDLKVALKYVMKTQHTECIFIPDHPKPLPKEIALTILANKGPRVPEIIRLLDWTDHPDHFVMVLECPSPCENLVEFIRHHGGSLDEEKTRQIMWQAARAANMCHLRGVFHRDIKLGNLLINRETSEVKLIDFGCGDILRRTPYRSYSGTALYSPPEYHSRGKYYGGPATVWSLGTVMFTLLCGHFPSDYDLFLLQCKRWSIPGLSKECCDLLRALLHEKPSQRLGLGRIMSHNWFKTISVPEIPVSATLVSELHSVSVQTQGFLSKAAQDIKKPL</sequence>
<dbReference type="GO" id="GO:0004674">
    <property type="term" value="F:protein serine/threonine kinase activity"/>
    <property type="evidence" value="ECO:0007669"/>
    <property type="project" value="UniProtKB-KW"/>
</dbReference>
<evidence type="ECO:0000256" key="9">
    <source>
        <dbReference type="ARBA" id="ARBA00048679"/>
    </source>
</evidence>
<comment type="similarity">
    <text evidence="1">Belongs to the protein kinase superfamily. CAMK Ser/Thr protein kinase family. PIM subfamily.</text>
</comment>
<keyword evidence="5 10" id="KW-0547">Nucleotide-binding</keyword>
<dbReference type="PROSITE" id="PS00107">
    <property type="entry name" value="PROTEIN_KINASE_ATP"/>
    <property type="match status" value="1"/>
</dbReference>
<proteinExistence type="inferred from homology"/>
<dbReference type="AlphaFoldDB" id="A0A9Q9XVF8"/>
<keyword evidence="6" id="KW-0418">Kinase</keyword>
<keyword evidence="4" id="KW-0808">Transferase</keyword>
<dbReference type="GO" id="GO:0007346">
    <property type="term" value="P:regulation of mitotic cell cycle"/>
    <property type="evidence" value="ECO:0007669"/>
    <property type="project" value="TreeGrafter"/>
</dbReference>
<dbReference type="GO" id="GO:0043066">
    <property type="term" value="P:negative regulation of apoptotic process"/>
    <property type="evidence" value="ECO:0007669"/>
    <property type="project" value="TreeGrafter"/>
</dbReference>
<evidence type="ECO:0000259" key="13">
    <source>
        <dbReference type="PROSITE" id="PS50011"/>
    </source>
</evidence>
<dbReference type="PANTHER" id="PTHR22984:SF11">
    <property type="entry name" value="AURORA KINASE-RELATED"/>
    <property type="match status" value="1"/>
</dbReference>
<evidence type="ECO:0000256" key="1">
    <source>
        <dbReference type="ARBA" id="ARBA00005505"/>
    </source>
</evidence>
<dbReference type="GO" id="GO:0005524">
    <property type="term" value="F:ATP binding"/>
    <property type="evidence" value="ECO:0007669"/>
    <property type="project" value="UniProtKB-UniRule"/>
</dbReference>
<accession>A0A9Q9XVF8</accession>
<dbReference type="InterPro" id="IPR000719">
    <property type="entry name" value="Prot_kinase_dom"/>
</dbReference>
<dbReference type="Pfam" id="PF00069">
    <property type="entry name" value="Pkinase"/>
    <property type="match status" value="1"/>
</dbReference>